<feature type="region of interest" description="Disordered" evidence="1">
    <location>
        <begin position="1023"/>
        <end position="1055"/>
    </location>
</feature>
<evidence type="ECO:0000313" key="3">
    <source>
        <dbReference type="Proteomes" id="UP000051952"/>
    </source>
</evidence>
<feature type="compositionally biased region" description="Low complexity" evidence="1">
    <location>
        <begin position="1031"/>
        <end position="1055"/>
    </location>
</feature>
<protein>
    <submittedName>
        <fullName evidence="2">Uncharacterized protein</fullName>
    </submittedName>
</protein>
<feature type="compositionally biased region" description="Low complexity" evidence="1">
    <location>
        <begin position="1337"/>
        <end position="1350"/>
    </location>
</feature>
<evidence type="ECO:0000313" key="2">
    <source>
        <dbReference type="EMBL" id="CUE84248.1"/>
    </source>
</evidence>
<feature type="region of interest" description="Disordered" evidence="1">
    <location>
        <begin position="905"/>
        <end position="942"/>
    </location>
</feature>
<feature type="non-terminal residue" evidence="2">
    <location>
        <position position="1816"/>
    </location>
</feature>
<feature type="compositionally biased region" description="Gly residues" evidence="1">
    <location>
        <begin position="430"/>
        <end position="447"/>
    </location>
</feature>
<feature type="region of interest" description="Disordered" evidence="1">
    <location>
        <begin position="1114"/>
        <end position="1192"/>
    </location>
</feature>
<feature type="compositionally biased region" description="Basic and acidic residues" evidence="1">
    <location>
        <begin position="1160"/>
        <end position="1175"/>
    </location>
</feature>
<accession>A0A0S4IJG3</accession>
<feature type="compositionally biased region" description="Basic and acidic residues" evidence="1">
    <location>
        <begin position="532"/>
        <end position="541"/>
    </location>
</feature>
<feature type="region of interest" description="Disordered" evidence="1">
    <location>
        <begin position="785"/>
        <end position="821"/>
    </location>
</feature>
<feature type="region of interest" description="Disordered" evidence="1">
    <location>
        <begin position="423"/>
        <end position="460"/>
    </location>
</feature>
<dbReference type="SUPFAM" id="SSF52540">
    <property type="entry name" value="P-loop containing nucleoside triphosphate hydrolases"/>
    <property type="match status" value="1"/>
</dbReference>
<feature type="compositionally biased region" description="Low complexity" evidence="1">
    <location>
        <begin position="788"/>
        <end position="811"/>
    </location>
</feature>
<organism evidence="2 3">
    <name type="scientific">Bodo saltans</name>
    <name type="common">Flagellated protozoan</name>
    <dbReference type="NCBI Taxonomy" id="75058"/>
    <lineage>
        <taxon>Eukaryota</taxon>
        <taxon>Discoba</taxon>
        <taxon>Euglenozoa</taxon>
        <taxon>Kinetoplastea</taxon>
        <taxon>Metakinetoplastina</taxon>
        <taxon>Eubodonida</taxon>
        <taxon>Bodonidae</taxon>
        <taxon>Bodo</taxon>
    </lineage>
</organism>
<gene>
    <name evidence="2" type="ORF">BSAL_56800</name>
</gene>
<feature type="compositionally biased region" description="Polar residues" evidence="1">
    <location>
        <begin position="1678"/>
        <end position="1687"/>
    </location>
</feature>
<feature type="region of interest" description="Disordered" evidence="1">
    <location>
        <begin position="1318"/>
        <end position="1357"/>
    </location>
</feature>
<feature type="region of interest" description="Disordered" evidence="1">
    <location>
        <begin position="1672"/>
        <end position="1702"/>
    </location>
</feature>
<dbReference type="EMBL" id="CYKH01000202">
    <property type="protein sequence ID" value="CUE84248.1"/>
    <property type="molecule type" value="Genomic_DNA"/>
</dbReference>
<name>A0A0S4IJG3_BODSA</name>
<dbReference type="VEuPathDB" id="TriTrypDB:BSAL_56800"/>
<feature type="region of interest" description="Disordered" evidence="1">
    <location>
        <begin position="523"/>
        <end position="544"/>
    </location>
</feature>
<feature type="region of interest" description="Disordered" evidence="1">
    <location>
        <begin position="1789"/>
        <end position="1816"/>
    </location>
</feature>
<feature type="compositionally biased region" description="Polar residues" evidence="1">
    <location>
        <begin position="1130"/>
        <end position="1142"/>
    </location>
</feature>
<feature type="region of interest" description="Disordered" evidence="1">
    <location>
        <begin position="242"/>
        <end position="338"/>
    </location>
</feature>
<feature type="compositionally biased region" description="Polar residues" evidence="1">
    <location>
        <begin position="266"/>
        <end position="283"/>
    </location>
</feature>
<evidence type="ECO:0000256" key="1">
    <source>
        <dbReference type="SAM" id="MobiDB-lite"/>
    </source>
</evidence>
<dbReference type="Gene3D" id="3.40.50.300">
    <property type="entry name" value="P-loop containing nucleotide triphosphate hydrolases"/>
    <property type="match status" value="1"/>
</dbReference>
<dbReference type="InterPro" id="IPR027417">
    <property type="entry name" value="P-loop_NTPase"/>
</dbReference>
<keyword evidence="3" id="KW-1185">Reference proteome</keyword>
<sequence>MSRNNRTNLPSIVLPTDVSINETADEMLVRQQRSRSKGDGASNSALSRFRKVGWCKKTGVVFKNPTRPGVPLTDVEVRELVGADRSTTFTVMPPPLSLGQLQVVSNVKTRFLLLLEHRLQYGSTSTFEAFQRGGTSACASEILGELFLTGDAWARPVDATSIVVCGDPAMMKKTGKLYLLTFTSTDIRVEWELAFHFFLFRAVPSERMERLLLSGWISAFPNLGTKMHRVVGRRMSIVANRSSLGGGGGAAATTPERTLPPRFKKSSSATITSQADTTKTTVGGSHEHEDEDDEVDDTIGNVVSSGDDDDDSSSEGSEAESTTIPSVTQNQNKLTKKNSEMSAAFQSFMFSKRHRHVVDAAGDVAPANSNVVPGASTAAGASSTDPLVTYAQEEMNTNGMHFLLRCQRSSSTSSSIATASSNNNISAASGGQGGRNNGAGTAEGAGGAPHHYRTSSSGRPQPTYLCIQWQRTSHTIHAVPVLRETSDPARAARFALRSFAESAGQYSPQRVVPVDAPSWQLYTRSSGGGGAPHDDPKKESGEEAFSTTERELILRPVFPMTTLPSPTVVTAGAVGSNAAGLASSSTIANIGPAAATAAGVGHQPWAFRARWWEGSARSDVHSPGGPGQSLASFSFLLEGSVTRGALVPALNNNPFSRSGGAVAAAAVPQTELIVALSTIGKMFIIPSDHADGGGGSSSMMQPSLSSFVPLEAVPATSDAEIQFHLAHQSPAMRERALFRAATRALSTNFLQQGLLEPFRIILVGASGSGKSTLAHWVDRYSLHHNHQQHASAKAAPASNPNLKKSNSATTTAGGGGGVAASADTTASSVADDISKRIHTINCNGIAVPVVITDVPSSASAAYIRTQCTGADVVLCMFDVSDEHSLHWLEANMAAICADAKDELSNHPNNKGGNHHHLQRANSAARHDDEATASDPAGSGGGSATAAAALGGLPRALPRTKFVLCATRVDSLRVAVDSYRLEAFRSATEMFTGPASLAWLPPIETIFACSSNVAGGNATGLAGGGGGGGGPPSLTALGSAHSFASSSDESDASPPFSQFGTRWRMWRLPTATRETSAPVARELQALLAEGNLSESFLFSPNLKRLAAEGAILAAPQAGGSPTLPPALRRSGASNAKSIISSTEGEGENVSFGSKDPLASTQKEKNSGSDAFRDRSPPQESGVEEEDDEDNWKVPKHMMQCLGGVLEELYLVRIGKSLGWSEAMVSRFAVASCVATMDARQEDADAQEERRIKEERARMLGEDTTIVKSNAAATAHHLHDGSGHLLSSRIVTNLFHMLHLPKSFQYDVVREVLHTPKVTRQRGGERVGVGGGDPSVVLSPTTTRTPQRQSTRWAGGMSDGTATPQISAAAAAMDASTLLLNSSISAIGSESIRKFTASFAMPPLLSPLSLTTSKFHATTVVKGAKGTPQLDQSVQLFQQTTMDGADGTLSSLAAMMAKYPVSDQRTQNALLMTTPGLPPALMPLISSTNSNPSTTTRTAAAAPPTWKEVIACSLRQWHEHWLVFRWIAASAAAGDVRAELIMGMLRGEHDEFTFLPTAHQKRAILRESKHAPPYVPVPLAAAGGGGGQGGGPQLAVSTTTTTTVPLVKLPHLGITEDNDAMSVALVRSLLLRELRQWGGGGNKLGGGGANGSGGDSLSQSGLSTSAGFVHIHHSGAFGENRSTSSGSETQARRDDDEDDDASSVLSNQTLSMSINYRRRLWLPITTEPAAASLVNAGGGHGSRVFHPTDLMYIAFGCHVPRDSPPVSIPDAALWVYQQPQYPWSDHSLRRTAASDRGGRDGGAGIATSVASSRFGHVS</sequence>
<dbReference type="Proteomes" id="UP000051952">
    <property type="component" value="Unassembled WGS sequence"/>
</dbReference>
<proteinExistence type="predicted"/>
<reference evidence="3" key="1">
    <citation type="submission" date="2015-09" db="EMBL/GenBank/DDBJ databases">
        <authorList>
            <consortium name="Pathogen Informatics"/>
        </authorList>
    </citation>
    <scope>NUCLEOTIDE SEQUENCE [LARGE SCALE GENOMIC DNA]</scope>
    <source>
        <strain evidence="3">Lake Konstanz</strain>
    </source>
</reference>
<feature type="compositionally biased region" description="Polar residues" evidence="1">
    <location>
        <begin position="322"/>
        <end position="333"/>
    </location>
</feature>